<proteinExistence type="predicted"/>
<dbReference type="Gene3D" id="1.10.10.10">
    <property type="entry name" value="Winged helix-like DNA-binding domain superfamily/Winged helix DNA-binding domain"/>
    <property type="match status" value="1"/>
</dbReference>
<dbReference type="SUPFAM" id="SSF46894">
    <property type="entry name" value="C-terminal effector domain of the bipartite response regulators"/>
    <property type="match status" value="1"/>
</dbReference>
<dbReference type="RefSeq" id="WP_319628254.1">
    <property type="nucleotide sequence ID" value="NZ_JAWXRB010000043.1"/>
</dbReference>
<keyword evidence="1" id="KW-1133">Transmembrane helix</keyword>
<accession>A0AAJ2S880</accession>
<evidence type="ECO:0000313" key="3">
    <source>
        <dbReference type="EMBL" id="MDX6038783.1"/>
    </source>
</evidence>
<keyword evidence="1" id="KW-0812">Transmembrane</keyword>
<dbReference type="GO" id="GO:0006355">
    <property type="term" value="P:regulation of DNA-templated transcription"/>
    <property type="evidence" value="ECO:0007669"/>
    <property type="project" value="InterPro"/>
</dbReference>
<protein>
    <recommendedName>
        <fullName evidence="6">OmpR/PhoB-type domain-containing protein</fullName>
    </recommendedName>
</protein>
<dbReference type="Proteomes" id="UP001275664">
    <property type="component" value="Unassembled WGS sequence"/>
</dbReference>
<feature type="transmembrane region" description="Helical" evidence="1">
    <location>
        <begin position="122"/>
        <end position="142"/>
    </location>
</feature>
<name>A0AAJ2S880_9ENTR</name>
<dbReference type="GO" id="GO:0003677">
    <property type="term" value="F:DNA binding"/>
    <property type="evidence" value="ECO:0007669"/>
    <property type="project" value="InterPro"/>
</dbReference>
<keyword evidence="1" id="KW-0472">Membrane</keyword>
<keyword evidence="4" id="KW-1185">Reference proteome</keyword>
<gene>
    <name evidence="3" type="ORF">SIK69_01075</name>
    <name evidence="2" type="ORF">SIL20_09285</name>
</gene>
<evidence type="ECO:0000313" key="4">
    <source>
        <dbReference type="Proteomes" id="UP001275664"/>
    </source>
</evidence>
<dbReference type="InterPro" id="IPR036388">
    <property type="entry name" value="WH-like_DNA-bd_sf"/>
</dbReference>
<evidence type="ECO:0008006" key="6">
    <source>
        <dbReference type="Google" id="ProtNLM"/>
    </source>
</evidence>
<evidence type="ECO:0000256" key="1">
    <source>
        <dbReference type="SAM" id="Phobius"/>
    </source>
</evidence>
<dbReference type="Proteomes" id="UP001282336">
    <property type="component" value="Unassembled WGS sequence"/>
</dbReference>
<dbReference type="InterPro" id="IPR016032">
    <property type="entry name" value="Sig_transdc_resp-reg_C-effctor"/>
</dbReference>
<comment type="caution">
    <text evidence="2">The sequence shown here is derived from an EMBL/GenBank/DDBJ whole genome shotgun (WGS) entry which is preliminary data.</text>
</comment>
<evidence type="ECO:0000313" key="5">
    <source>
        <dbReference type="Proteomes" id="UP001282336"/>
    </source>
</evidence>
<dbReference type="AlphaFoldDB" id="A0AAJ2S880"/>
<reference evidence="2 4" key="1">
    <citation type="submission" date="2023-11" db="EMBL/GenBank/DDBJ databases">
        <title>Scandinavium wanjuensis sp. nov., isolated from lettuce South Korea.</title>
        <authorList>
            <person name="Park J."/>
            <person name="Park S."/>
            <person name="Oh K.K."/>
            <person name="Cho G.S."/>
            <person name="Franz C.M.A.P."/>
        </authorList>
    </citation>
    <scope>NUCLEOTIDE SEQUENCE</scope>
    <source>
        <strain evidence="2">V105_12</strain>
        <strain evidence="3 4">V105_6</strain>
    </source>
</reference>
<sequence length="151" mass="17739">MKRYLLNHNCIYNEEKNEIRNTDNAVIIKMTAMRARCLSFIIENSESGVIDKQQLTYGLWGERGQFISDANLTQLLYLIRKDLRTLGINDFFMTIPRVGIRINNNITIEKLPEERLKRRYKIWKTAIVMAFIISIISLYAVLDMIKLLSHN</sequence>
<evidence type="ECO:0000313" key="2">
    <source>
        <dbReference type="EMBL" id="MDX6031701.1"/>
    </source>
</evidence>
<dbReference type="EMBL" id="JAWXRC010000024">
    <property type="protein sequence ID" value="MDX6031701.1"/>
    <property type="molecule type" value="Genomic_DNA"/>
</dbReference>
<organism evidence="2 5">
    <name type="scientific">Scandinavium lactucae</name>
    <dbReference type="NCBI Taxonomy" id="3095028"/>
    <lineage>
        <taxon>Bacteria</taxon>
        <taxon>Pseudomonadati</taxon>
        <taxon>Pseudomonadota</taxon>
        <taxon>Gammaproteobacteria</taxon>
        <taxon>Enterobacterales</taxon>
        <taxon>Enterobacteriaceae</taxon>
        <taxon>Scandinavium</taxon>
    </lineage>
</organism>
<dbReference type="EMBL" id="JAWXRD010000001">
    <property type="protein sequence ID" value="MDX6038783.1"/>
    <property type="molecule type" value="Genomic_DNA"/>
</dbReference>